<keyword evidence="3" id="KW-1185">Reference proteome</keyword>
<dbReference type="EMBL" id="CP049865">
    <property type="protein sequence ID" value="QIK72976.1"/>
    <property type="molecule type" value="Genomic_DNA"/>
</dbReference>
<feature type="domain" description="Mycothiol-dependent maleylpyruvate isomerase metal-binding" evidence="1">
    <location>
        <begin position="17"/>
        <end position="124"/>
    </location>
</feature>
<dbReference type="NCBIfam" id="TIGR03083">
    <property type="entry name" value="maleylpyruvate isomerase family mycothiol-dependent enzyme"/>
    <property type="match status" value="1"/>
</dbReference>
<evidence type="ECO:0000259" key="1">
    <source>
        <dbReference type="Pfam" id="PF11716"/>
    </source>
</evidence>
<accession>A0A6G7Y8H2</accession>
<name>A0A6G7Y8H2_9ACTN</name>
<evidence type="ECO:0000313" key="3">
    <source>
        <dbReference type="Proteomes" id="UP000501058"/>
    </source>
</evidence>
<dbReference type="KEGG" id="prv:G7070_12780"/>
<reference evidence="2 3" key="1">
    <citation type="submission" date="2020-03" db="EMBL/GenBank/DDBJ databases">
        <title>Propioniciclava sp. nov., isolated from Hydrophilus acuminatus.</title>
        <authorList>
            <person name="Hyun D.-W."/>
            <person name="Bae J.-W."/>
        </authorList>
    </citation>
    <scope>NUCLEOTIDE SEQUENCE [LARGE SCALE GENOMIC DNA]</scope>
    <source>
        <strain evidence="2 3">HDW11</strain>
    </source>
</reference>
<sequence length="213" mass="23371">MRQVIDPEWAWDVIVGERAALSSRLHGLTAAQWDHPTLCAGWRVRDVAAHVIAAPQLTWGELARLLPQVWRGYNGLTLWDGRHRGSAPVADILAQWERWAPVRRGPAVVTHRENLIDILVHTQDILRPLGIDYEPPAAAAAVAARACEAVAGLLGARRAVRDVRMVASDTDFDRGAGPLVEGPVVELLMLRAGRPAAWERLRGPGVGQLVRSR</sequence>
<dbReference type="GO" id="GO:0046872">
    <property type="term" value="F:metal ion binding"/>
    <property type="evidence" value="ECO:0007669"/>
    <property type="project" value="InterPro"/>
</dbReference>
<dbReference type="GO" id="GO:0016853">
    <property type="term" value="F:isomerase activity"/>
    <property type="evidence" value="ECO:0007669"/>
    <property type="project" value="UniProtKB-KW"/>
</dbReference>
<dbReference type="InterPro" id="IPR034660">
    <property type="entry name" value="DinB/YfiT-like"/>
</dbReference>
<organism evidence="2 3">
    <name type="scientific">Propioniciclava coleopterorum</name>
    <dbReference type="NCBI Taxonomy" id="2714937"/>
    <lineage>
        <taxon>Bacteria</taxon>
        <taxon>Bacillati</taxon>
        <taxon>Actinomycetota</taxon>
        <taxon>Actinomycetes</taxon>
        <taxon>Propionibacteriales</taxon>
        <taxon>Propionibacteriaceae</taxon>
        <taxon>Propioniciclava</taxon>
    </lineage>
</organism>
<dbReference type="InterPro" id="IPR017517">
    <property type="entry name" value="Maleyloyr_isom"/>
</dbReference>
<evidence type="ECO:0000313" key="2">
    <source>
        <dbReference type="EMBL" id="QIK72976.1"/>
    </source>
</evidence>
<dbReference type="AlphaFoldDB" id="A0A6G7Y8H2"/>
<dbReference type="InterPro" id="IPR024344">
    <property type="entry name" value="MDMPI_metal-binding"/>
</dbReference>
<dbReference type="Gene3D" id="1.20.120.450">
    <property type="entry name" value="dinb family like domain"/>
    <property type="match status" value="1"/>
</dbReference>
<dbReference type="Proteomes" id="UP000501058">
    <property type="component" value="Chromosome"/>
</dbReference>
<gene>
    <name evidence="2" type="ORF">G7070_12780</name>
</gene>
<proteinExistence type="predicted"/>
<dbReference type="Pfam" id="PF11716">
    <property type="entry name" value="MDMPI_N"/>
    <property type="match status" value="1"/>
</dbReference>
<dbReference type="RefSeq" id="WP_166234047.1">
    <property type="nucleotide sequence ID" value="NZ_CP049865.1"/>
</dbReference>
<protein>
    <submittedName>
        <fullName evidence="2">Maleylpyruvate isomerase family mycothiol-dependent enzyme</fullName>
    </submittedName>
</protein>
<keyword evidence="2" id="KW-0413">Isomerase</keyword>
<keyword evidence="2" id="KW-0670">Pyruvate</keyword>
<dbReference type="SUPFAM" id="SSF109854">
    <property type="entry name" value="DinB/YfiT-like putative metalloenzymes"/>
    <property type="match status" value="1"/>
</dbReference>